<proteinExistence type="predicted"/>
<dbReference type="InterPro" id="IPR013974">
    <property type="entry name" value="SAF"/>
</dbReference>
<evidence type="ECO:0000313" key="4">
    <source>
        <dbReference type="EMBL" id="MBB4267565.1"/>
    </source>
</evidence>
<dbReference type="SMART" id="SM00858">
    <property type="entry name" value="SAF"/>
    <property type="match status" value="1"/>
</dbReference>
<dbReference type="AlphaFoldDB" id="A0A7W6RFF5"/>
<dbReference type="Pfam" id="PF08666">
    <property type="entry name" value="SAF"/>
    <property type="match status" value="1"/>
</dbReference>
<keyword evidence="5" id="KW-1185">Reference proteome</keyword>
<dbReference type="EMBL" id="JACIGK010000029">
    <property type="protein sequence ID" value="MBB4267565.1"/>
    <property type="molecule type" value="Genomic_DNA"/>
</dbReference>
<dbReference type="RefSeq" id="WP_184047152.1">
    <property type="nucleotide sequence ID" value="NZ_JACIGK010000029.1"/>
</dbReference>
<protein>
    <submittedName>
        <fullName evidence="4">Pilus assembly protein CpaB</fullName>
    </submittedName>
</protein>
<accession>A0A7W6RFF5</accession>
<gene>
    <name evidence="4" type="ORF">GGD89_003211</name>
</gene>
<feature type="domain" description="SAF" evidence="3">
    <location>
        <begin position="47"/>
        <end position="127"/>
    </location>
</feature>
<keyword evidence="1" id="KW-0175">Coiled coil</keyword>
<feature type="coiled-coil region" evidence="1">
    <location>
        <begin position="300"/>
        <end position="341"/>
    </location>
</feature>
<feature type="region of interest" description="Disordered" evidence="2">
    <location>
        <begin position="355"/>
        <end position="399"/>
    </location>
</feature>
<evidence type="ECO:0000256" key="2">
    <source>
        <dbReference type="SAM" id="MobiDB-lite"/>
    </source>
</evidence>
<dbReference type="Pfam" id="PF16976">
    <property type="entry name" value="RcpC"/>
    <property type="match status" value="1"/>
</dbReference>
<dbReference type="CDD" id="cd11614">
    <property type="entry name" value="SAF_CpaB_FlgA_like"/>
    <property type="match status" value="1"/>
</dbReference>
<organism evidence="4 5">
    <name type="scientific">Roseospira visakhapatnamensis</name>
    <dbReference type="NCBI Taxonomy" id="390880"/>
    <lineage>
        <taxon>Bacteria</taxon>
        <taxon>Pseudomonadati</taxon>
        <taxon>Pseudomonadota</taxon>
        <taxon>Alphaproteobacteria</taxon>
        <taxon>Rhodospirillales</taxon>
        <taxon>Rhodospirillaceae</taxon>
        <taxon>Roseospira</taxon>
    </lineage>
</organism>
<evidence type="ECO:0000259" key="3">
    <source>
        <dbReference type="SMART" id="SM00858"/>
    </source>
</evidence>
<dbReference type="NCBIfam" id="TIGR03177">
    <property type="entry name" value="pilus_cpaB"/>
    <property type="match status" value="1"/>
</dbReference>
<evidence type="ECO:0000256" key="1">
    <source>
        <dbReference type="SAM" id="Coils"/>
    </source>
</evidence>
<dbReference type="InterPro" id="IPR031571">
    <property type="entry name" value="RcpC_dom"/>
</dbReference>
<dbReference type="InterPro" id="IPR017592">
    <property type="entry name" value="Pilus_assmbl_Flp-typ_CpaB"/>
</dbReference>
<dbReference type="Proteomes" id="UP000554286">
    <property type="component" value="Unassembled WGS sequence"/>
</dbReference>
<evidence type="ECO:0000313" key="5">
    <source>
        <dbReference type="Proteomes" id="UP000554286"/>
    </source>
</evidence>
<comment type="caution">
    <text evidence="4">The sequence shown here is derived from an EMBL/GenBank/DDBJ whole genome shotgun (WGS) entry which is preliminary data.</text>
</comment>
<sequence length="399" mass="42955">MRAVLILVLFVAFVAALGAAYLANDYLARQRELASQGMEQLPTFTGQRVMVADSEIEAGTTVRSALIRWQPWPAEDILSGYKVIGSVEGETEAQIFSQRTRLERSVDGKVVRRLVAPGEPITDSMLFRREDAGFMAGALDPGKVALSVNVSAATSAAGFIMPGDRVNVMLTHNLQSSLPDDVIEAAGLQGIALRLVSETVVESVRVLAVDQTFNENDAEPEVARTVTLEVDPSQAEAITVADSMGDLTLVLRGLSDREKPVGLAALVGLTDRRDPAERPLVSDRQISPGIEQMIEIAQRNRAREEDIAELRRLLEAQQAAQARLEEQLARERSEAVGAQRRPWSVTVHRVLEDEIQERTVGSNTEDSAAPGAGAGGGPVGPIGALPGDDIPSDEILIQE</sequence>
<reference evidence="4 5" key="1">
    <citation type="submission" date="2020-08" db="EMBL/GenBank/DDBJ databases">
        <title>Genome sequencing of Purple Non-Sulfur Bacteria from various extreme environments.</title>
        <authorList>
            <person name="Mayer M."/>
        </authorList>
    </citation>
    <scope>NUCLEOTIDE SEQUENCE [LARGE SCALE GENOMIC DNA]</scope>
    <source>
        <strain evidence="4 5">JA131</strain>
    </source>
</reference>
<name>A0A7W6RFF5_9PROT</name>